<keyword evidence="2" id="KW-1185">Reference proteome</keyword>
<comment type="caution">
    <text evidence="1">The sequence shown here is derived from an EMBL/GenBank/DDBJ whole genome shotgun (WGS) entry which is preliminary data.</text>
</comment>
<accession>A0A966DRY2</accession>
<gene>
    <name evidence="1" type="ORF">GSY63_09365</name>
</gene>
<protein>
    <submittedName>
        <fullName evidence="1">Uncharacterized protein</fullName>
    </submittedName>
</protein>
<evidence type="ECO:0000313" key="2">
    <source>
        <dbReference type="Proteomes" id="UP000638732"/>
    </source>
</evidence>
<reference evidence="1" key="1">
    <citation type="submission" date="2020-01" db="EMBL/GenBank/DDBJ databases">
        <authorList>
            <person name="Seo Y.L."/>
        </authorList>
    </citation>
    <scope>NUCLEOTIDE SEQUENCE</scope>
    <source>
        <strain evidence="1">R11</strain>
    </source>
</reference>
<dbReference type="RefSeq" id="WP_166585525.1">
    <property type="nucleotide sequence ID" value="NZ_WWEO01000041.1"/>
</dbReference>
<reference evidence="1" key="2">
    <citation type="submission" date="2020-10" db="EMBL/GenBank/DDBJ databases">
        <title>Mucilaginibacter sp. nov., isolated from soil.</title>
        <authorList>
            <person name="Jeon C.O."/>
        </authorList>
    </citation>
    <scope>NUCLEOTIDE SEQUENCE</scope>
    <source>
        <strain evidence="1">R11</strain>
    </source>
</reference>
<name>A0A966DRY2_9SPHI</name>
<sequence length="69" mass="7914">MVEVFKTNVKRQAQAKSLIALLRQYFPHSQINFDLDDCDKILRIQGDGFCPLKIAQLVNDKGFECCPLE</sequence>
<dbReference type="Proteomes" id="UP000638732">
    <property type="component" value="Unassembled WGS sequence"/>
</dbReference>
<evidence type="ECO:0000313" key="1">
    <source>
        <dbReference type="EMBL" id="NCD69563.1"/>
    </source>
</evidence>
<proteinExistence type="predicted"/>
<organism evidence="1 2">
    <name type="scientific">Mucilaginibacter agri</name>
    <dbReference type="NCBI Taxonomy" id="2695265"/>
    <lineage>
        <taxon>Bacteria</taxon>
        <taxon>Pseudomonadati</taxon>
        <taxon>Bacteroidota</taxon>
        <taxon>Sphingobacteriia</taxon>
        <taxon>Sphingobacteriales</taxon>
        <taxon>Sphingobacteriaceae</taxon>
        <taxon>Mucilaginibacter</taxon>
    </lineage>
</organism>
<dbReference type="EMBL" id="WWEO01000041">
    <property type="protein sequence ID" value="NCD69563.1"/>
    <property type="molecule type" value="Genomic_DNA"/>
</dbReference>
<dbReference type="AlphaFoldDB" id="A0A966DRY2"/>